<feature type="compositionally biased region" description="Basic residues" evidence="1">
    <location>
        <begin position="65"/>
        <end position="77"/>
    </location>
</feature>
<organism evidence="2">
    <name type="scientific">Eucampia antarctica</name>
    <dbReference type="NCBI Taxonomy" id="49252"/>
    <lineage>
        <taxon>Eukaryota</taxon>
        <taxon>Sar</taxon>
        <taxon>Stramenopiles</taxon>
        <taxon>Ochrophyta</taxon>
        <taxon>Bacillariophyta</taxon>
        <taxon>Mediophyceae</taxon>
        <taxon>Biddulphiophycidae</taxon>
        <taxon>Hemiaulales</taxon>
        <taxon>Hemiaulaceae</taxon>
        <taxon>Eucampia</taxon>
    </lineage>
</organism>
<gene>
    <name evidence="2" type="ORF">EANT1437_LOCUS4613</name>
</gene>
<name>A0A7S2W1E7_9STRA</name>
<dbReference type="EMBL" id="HBHI01008982">
    <property type="protein sequence ID" value="CAD9662672.1"/>
    <property type="molecule type" value="Transcribed_RNA"/>
</dbReference>
<evidence type="ECO:0000256" key="1">
    <source>
        <dbReference type="SAM" id="MobiDB-lite"/>
    </source>
</evidence>
<sequence>MNVLTETFELESMDTSIRTTTRLKNKQHLEDELMFPNFLPSFYSKKENNKPRVCPPRGLYSSKPPKSRMKHYFGRGKKISENSPNMEESNVIMERGFYISK</sequence>
<evidence type="ECO:0000313" key="2">
    <source>
        <dbReference type="EMBL" id="CAD9662672.1"/>
    </source>
</evidence>
<proteinExistence type="predicted"/>
<accession>A0A7S2W1E7</accession>
<dbReference type="AlphaFoldDB" id="A0A7S2W1E7"/>
<feature type="region of interest" description="Disordered" evidence="1">
    <location>
        <begin position="49"/>
        <end position="87"/>
    </location>
</feature>
<protein>
    <submittedName>
        <fullName evidence="2">Uncharacterized protein</fullName>
    </submittedName>
</protein>
<reference evidence="2" key="1">
    <citation type="submission" date="2021-01" db="EMBL/GenBank/DDBJ databases">
        <authorList>
            <person name="Corre E."/>
            <person name="Pelletier E."/>
            <person name="Niang G."/>
            <person name="Scheremetjew M."/>
            <person name="Finn R."/>
            <person name="Kale V."/>
            <person name="Holt S."/>
            <person name="Cochrane G."/>
            <person name="Meng A."/>
            <person name="Brown T."/>
            <person name="Cohen L."/>
        </authorList>
    </citation>
    <scope>NUCLEOTIDE SEQUENCE</scope>
    <source>
        <strain evidence="2">CCMP1452</strain>
    </source>
</reference>